<dbReference type="InterPro" id="IPR041698">
    <property type="entry name" value="Methyltransf_25"/>
</dbReference>
<dbReference type="EMBL" id="JACHND010000001">
    <property type="protein sequence ID" value="MBB4705250.1"/>
    <property type="molecule type" value="Genomic_DNA"/>
</dbReference>
<evidence type="ECO:0000313" key="2">
    <source>
        <dbReference type="EMBL" id="MBB4705250.1"/>
    </source>
</evidence>
<accession>A0A7W7GDR4</accession>
<proteinExistence type="predicted"/>
<feature type="domain" description="Methyltransferase" evidence="1">
    <location>
        <begin position="40"/>
        <end position="135"/>
    </location>
</feature>
<reference evidence="2 3" key="1">
    <citation type="submission" date="2020-08" db="EMBL/GenBank/DDBJ databases">
        <title>Sequencing the genomes of 1000 actinobacteria strains.</title>
        <authorList>
            <person name="Klenk H.-P."/>
        </authorList>
    </citation>
    <scope>NUCLEOTIDE SEQUENCE [LARGE SCALE GENOMIC DNA]</scope>
    <source>
        <strain evidence="2 3">DSM 45784</strain>
    </source>
</reference>
<dbReference type="CDD" id="cd02440">
    <property type="entry name" value="AdoMet_MTases"/>
    <property type="match status" value="1"/>
</dbReference>
<comment type="caution">
    <text evidence="2">The sequence shown here is derived from an EMBL/GenBank/DDBJ whole genome shotgun (WGS) entry which is preliminary data.</text>
</comment>
<keyword evidence="3" id="KW-1185">Reference proteome</keyword>
<dbReference type="GO" id="GO:0032259">
    <property type="term" value="P:methylation"/>
    <property type="evidence" value="ECO:0007669"/>
    <property type="project" value="UniProtKB-KW"/>
</dbReference>
<keyword evidence="2" id="KW-0489">Methyltransferase</keyword>
<gene>
    <name evidence="2" type="ORF">BJ982_006794</name>
</gene>
<evidence type="ECO:0000259" key="1">
    <source>
        <dbReference type="Pfam" id="PF13649"/>
    </source>
</evidence>
<dbReference type="AlphaFoldDB" id="A0A7W7GDR4"/>
<dbReference type="Proteomes" id="UP000542210">
    <property type="component" value="Unassembled WGS sequence"/>
</dbReference>
<dbReference type="Gene3D" id="3.40.50.150">
    <property type="entry name" value="Vaccinia Virus protein VP39"/>
    <property type="match status" value="1"/>
</dbReference>
<dbReference type="RefSeq" id="WP_184886817.1">
    <property type="nucleotide sequence ID" value="NZ_BOOV01000006.1"/>
</dbReference>
<dbReference type="SUPFAM" id="SSF53335">
    <property type="entry name" value="S-adenosyl-L-methionine-dependent methyltransferases"/>
    <property type="match status" value="1"/>
</dbReference>
<protein>
    <submittedName>
        <fullName evidence="2">SAM-dependent methyltransferase</fullName>
    </submittedName>
</protein>
<dbReference type="GO" id="GO:0008168">
    <property type="term" value="F:methyltransferase activity"/>
    <property type="evidence" value="ECO:0007669"/>
    <property type="project" value="UniProtKB-KW"/>
</dbReference>
<dbReference type="PANTHER" id="PTHR43464:SF3">
    <property type="entry name" value="SAM-DEPENDENT METHYLTRANSFERASE"/>
    <property type="match status" value="1"/>
</dbReference>
<organism evidence="2 3">
    <name type="scientific">Sphaerisporangium siamense</name>
    <dbReference type="NCBI Taxonomy" id="795645"/>
    <lineage>
        <taxon>Bacteria</taxon>
        <taxon>Bacillati</taxon>
        <taxon>Actinomycetota</taxon>
        <taxon>Actinomycetes</taxon>
        <taxon>Streptosporangiales</taxon>
        <taxon>Streptosporangiaceae</taxon>
        <taxon>Sphaerisporangium</taxon>
    </lineage>
</organism>
<dbReference type="InterPro" id="IPR029063">
    <property type="entry name" value="SAM-dependent_MTases_sf"/>
</dbReference>
<name>A0A7W7GDR4_9ACTN</name>
<evidence type="ECO:0000313" key="3">
    <source>
        <dbReference type="Proteomes" id="UP000542210"/>
    </source>
</evidence>
<dbReference type="PANTHER" id="PTHR43464">
    <property type="entry name" value="METHYLTRANSFERASE"/>
    <property type="match status" value="1"/>
</dbReference>
<dbReference type="Pfam" id="PF13649">
    <property type="entry name" value="Methyltransf_25"/>
    <property type="match status" value="1"/>
</dbReference>
<sequence>MERDLLSALAHRDHPIAAPVSEANLDRLLRRAALPDAARVLDLGCGEGEWSLRTLELVPSAVADGVDISPHVLASAGRAAAARGLSDRLTLHSTPAERFSAPEPYDLVLCMGATHAFGGLKPTMDAIARLVCPGGLALVGEGFWERPPTAELAEAIGDYRDLAGTVETAESDGWLTVYAHVSTLEEWDEYEWSWTGSLSRWAAENPGPDGDQALATAREHRDLWLNGYRATLGFVSLLLRRAQGLSDQ</sequence>
<keyword evidence="2" id="KW-0808">Transferase</keyword>